<organism evidence="1 2">
    <name type="scientific">Candidatus Amulumruptor caecigallinarius</name>
    <dbReference type="NCBI Taxonomy" id="2109911"/>
    <lineage>
        <taxon>Bacteria</taxon>
        <taxon>Pseudomonadati</taxon>
        <taxon>Bacteroidota</taxon>
        <taxon>Bacteroidia</taxon>
        <taxon>Bacteroidales</taxon>
        <taxon>Muribaculaceae</taxon>
        <taxon>Candidatus Amulumruptor</taxon>
    </lineage>
</organism>
<proteinExistence type="predicted"/>
<dbReference type="EMBL" id="DYXT01000026">
    <property type="protein sequence ID" value="HJE39021.1"/>
    <property type="molecule type" value="Genomic_DNA"/>
</dbReference>
<evidence type="ECO:0000313" key="2">
    <source>
        <dbReference type="Proteomes" id="UP000711407"/>
    </source>
</evidence>
<dbReference type="Pfam" id="PF19666">
    <property type="entry name" value="DUF6169"/>
    <property type="match status" value="1"/>
</dbReference>
<comment type="caution">
    <text evidence="1">The sequence shown here is derived from an EMBL/GenBank/DDBJ whole genome shotgun (WGS) entry which is preliminary data.</text>
</comment>
<evidence type="ECO:0000313" key="1">
    <source>
        <dbReference type="EMBL" id="HJE39021.1"/>
    </source>
</evidence>
<reference evidence="1" key="1">
    <citation type="journal article" date="2021" name="PeerJ">
        <title>Extensive microbial diversity within the chicken gut microbiome revealed by metagenomics and culture.</title>
        <authorList>
            <person name="Gilroy R."/>
            <person name="Ravi A."/>
            <person name="Getino M."/>
            <person name="Pursley I."/>
            <person name="Horton D.L."/>
            <person name="Alikhan N.F."/>
            <person name="Baker D."/>
            <person name="Gharbi K."/>
            <person name="Hall N."/>
            <person name="Watson M."/>
            <person name="Adriaenssens E.M."/>
            <person name="Foster-Nyarko E."/>
            <person name="Jarju S."/>
            <person name="Secka A."/>
            <person name="Antonio M."/>
            <person name="Oren A."/>
            <person name="Chaudhuri R.R."/>
            <person name="La Ragione R."/>
            <person name="Hildebrand F."/>
            <person name="Pallen M.J."/>
        </authorList>
    </citation>
    <scope>NUCLEOTIDE SEQUENCE</scope>
    <source>
        <strain evidence="1">4100</strain>
    </source>
</reference>
<sequence length="167" mass="19251">MIYFSLKRILDHAPYDLLLSGSDFMFQTDLGIHYIVSFSKEDIVLGGCDDTYQLIIRKIEETRSPHDSKVEATILAIIKEFFQSNFEVLLYLCDTSDGREAPRNRLFITWFDRYIDKDSFTIREAHAQVEGEGLFICIVVDKRNPKLKAIIDDFDEKAAMLTAGKPE</sequence>
<dbReference type="InterPro" id="IPR046167">
    <property type="entry name" value="DUF6169"/>
</dbReference>
<name>A0A921E944_9BACT</name>
<dbReference type="AlphaFoldDB" id="A0A921E944"/>
<protein>
    <submittedName>
        <fullName evidence="1">DUF6169 family protein</fullName>
    </submittedName>
</protein>
<gene>
    <name evidence="1" type="ORF">K8V47_04610</name>
</gene>
<accession>A0A921E944</accession>
<reference evidence="1" key="2">
    <citation type="submission" date="2021-09" db="EMBL/GenBank/DDBJ databases">
        <authorList>
            <person name="Gilroy R."/>
        </authorList>
    </citation>
    <scope>NUCLEOTIDE SEQUENCE</scope>
    <source>
        <strain evidence="1">4100</strain>
    </source>
</reference>
<dbReference type="Proteomes" id="UP000711407">
    <property type="component" value="Unassembled WGS sequence"/>
</dbReference>